<organism evidence="1 2">
    <name type="scientific">Saccharococcus caldoxylosilyticus</name>
    <dbReference type="NCBI Taxonomy" id="81408"/>
    <lineage>
        <taxon>Bacteria</taxon>
        <taxon>Bacillati</taxon>
        <taxon>Bacillota</taxon>
        <taxon>Bacilli</taxon>
        <taxon>Bacillales</taxon>
        <taxon>Anoxybacillaceae</taxon>
        <taxon>Saccharococcus</taxon>
    </lineage>
</organism>
<evidence type="ECO:0000313" key="2">
    <source>
        <dbReference type="Proteomes" id="UP000075455"/>
    </source>
</evidence>
<name>A0A150LKW8_9BACL</name>
<dbReference type="STRING" id="81408.B4119_2908"/>
<dbReference type="RefSeq" id="WP_161939243.1">
    <property type="nucleotide sequence ID" value="NZ_LQYS01000062.1"/>
</dbReference>
<evidence type="ECO:0000313" key="1">
    <source>
        <dbReference type="EMBL" id="KYD12402.1"/>
    </source>
</evidence>
<protein>
    <submittedName>
        <fullName evidence="1">Uncharacterized protein</fullName>
    </submittedName>
</protein>
<proteinExistence type="predicted"/>
<sequence length="52" mass="5835">MKIVPNDYCNECKKDTDLIVTGMDEHSVFAKCPVCGAKFDLIREGCRIKEIG</sequence>
<dbReference type="AlphaFoldDB" id="A0A150LKW8"/>
<reference evidence="1 2" key="1">
    <citation type="submission" date="2016-01" db="EMBL/GenBank/DDBJ databases">
        <title>Draft Genome Sequences of Seven Thermophilic Sporeformers Isolated from Foods.</title>
        <authorList>
            <person name="Berendsen E.M."/>
            <person name="Wells-Bennik M.H."/>
            <person name="Krawcyk A.O."/>
            <person name="De Jong A."/>
            <person name="Holsappel S."/>
            <person name="Eijlander R.T."/>
            <person name="Kuipers O.P."/>
        </authorList>
    </citation>
    <scope>NUCLEOTIDE SEQUENCE [LARGE SCALE GENOMIC DNA]</scope>
    <source>
        <strain evidence="1 2">B4119</strain>
    </source>
</reference>
<comment type="caution">
    <text evidence="1">The sequence shown here is derived from an EMBL/GenBank/DDBJ whole genome shotgun (WGS) entry which is preliminary data.</text>
</comment>
<dbReference type="EMBL" id="LQYS01000062">
    <property type="protein sequence ID" value="KYD12402.1"/>
    <property type="molecule type" value="Genomic_DNA"/>
</dbReference>
<gene>
    <name evidence="1" type="ORF">B4119_2908</name>
</gene>
<dbReference type="Proteomes" id="UP000075455">
    <property type="component" value="Unassembled WGS sequence"/>
</dbReference>
<accession>A0A150LKW8</accession>